<evidence type="ECO:0000259" key="1">
    <source>
        <dbReference type="Pfam" id="PF19040"/>
    </source>
</evidence>
<name>A0A6J4RPJ6_9ACTN</name>
<feature type="domain" description="SGNH" evidence="1">
    <location>
        <begin position="238"/>
        <end position="473"/>
    </location>
</feature>
<dbReference type="InterPro" id="IPR043968">
    <property type="entry name" value="SGNH"/>
</dbReference>
<gene>
    <name evidence="2" type="ORF">AVDCRST_MAG67-703</name>
</gene>
<evidence type="ECO:0000313" key="2">
    <source>
        <dbReference type="EMBL" id="CAA9478484.1"/>
    </source>
</evidence>
<dbReference type="EMBL" id="CADCVQ010000035">
    <property type="protein sequence ID" value="CAA9478484.1"/>
    <property type="molecule type" value="Genomic_DNA"/>
</dbReference>
<sequence length="478" mass="50535">MGVEDRALRRLINVAAVAVTAASAAAIHAPAPTAAAAAQRTDARDARGPLDLTEASLEQRDVRMFLRVATAGPWTHAELRAGPQRTLCVTLAQGSPAVARARLCVTGSGSRPTLTYTALAADGAPLRMRRLAARVAHPAHGLLEASFLPAAAGLRVGPYSWSVQSAWTDAGECAATCTDRLPDGGEVAADLGLLGVPPCFGAAARDPSRPCDNPDLRLAVQPPPSRAKVLLDPYCDRRTHPGLLTTCAFGAAAGEAAGTFALIGDSHAASMKAPLEVVTLAKRWRGISIVRAACPATQAAAPVLPTRERSRQCVQWNRDVIRWLNRQPAVQTVFLAAHAGAKVAPRGGRGMFATARAGYRDEIRRLLRTVRRVVVIRDVPKAADGHVGCVAALLEAGRPVGSECSQERGRAIRRDPLVAAARATRSPRVTVVDLTNHFCDEQRCLAVVGGALVHHDETHMTTAFSPTLGPFILRALDR</sequence>
<dbReference type="Pfam" id="PF19040">
    <property type="entry name" value="SGNH"/>
    <property type="match status" value="1"/>
</dbReference>
<proteinExistence type="predicted"/>
<dbReference type="AlphaFoldDB" id="A0A6J4RPJ6"/>
<accession>A0A6J4RPJ6</accession>
<protein>
    <recommendedName>
        <fullName evidence="1">SGNH domain-containing protein</fullName>
    </recommendedName>
</protein>
<reference evidence="2" key="1">
    <citation type="submission" date="2020-02" db="EMBL/GenBank/DDBJ databases">
        <authorList>
            <person name="Meier V. D."/>
        </authorList>
    </citation>
    <scope>NUCLEOTIDE SEQUENCE</scope>
    <source>
        <strain evidence="2">AVDCRST_MAG67</strain>
    </source>
</reference>
<organism evidence="2">
    <name type="scientific">uncultured Solirubrobacteraceae bacterium</name>
    <dbReference type="NCBI Taxonomy" id="1162706"/>
    <lineage>
        <taxon>Bacteria</taxon>
        <taxon>Bacillati</taxon>
        <taxon>Actinomycetota</taxon>
        <taxon>Thermoleophilia</taxon>
        <taxon>Solirubrobacterales</taxon>
        <taxon>Solirubrobacteraceae</taxon>
        <taxon>environmental samples</taxon>
    </lineage>
</organism>